<keyword evidence="2" id="KW-1185">Reference proteome</keyword>
<protein>
    <submittedName>
        <fullName evidence="1">Putative signal peptide protein</fullName>
    </submittedName>
</protein>
<dbReference type="AlphaFoldDB" id="A0A0L6VJ56"/>
<dbReference type="EMBL" id="LAVV01005526">
    <property type="protein sequence ID" value="KNZ60806.1"/>
    <property type="molecule type" value="Genomic_DNA"/>
</dbReference>
<evidence type="ECO:0000313" key="2">
    <source>
        <dbReference type="Proteomes" id="UP000037035"/>
    </source>
</evidence>
<organism evidence="1 2">
    <name type="scientific">Puccinia sorghi</name>
    <dbReference type="NCBI Taxonomy" id="27349"/>
    <lineage>
        <taxon>Eukaryota</taxon>
        <taxon>Fungi</taxon>
        <taxon>Dikarya</taxon>
        <taxon>Basidiomycota</taxon>
        <taxon>Pucciniomycotina</taxon>
        <taxon>Pucciniomycetes</taxon>
        <taxon>Pucciniales</taxon>
        <taxon>Pucciniaceae</taxon>
        <taxon>Puccinia</taxon>
    </lineage>
</organism>
<dbReference type="VEuPathDB" id="FungiDB:VP01_14976g1"/>
<evidence type="ECO:0000313" key="1">
    <source>
        <dbReference type="EMBL" id="KNZ60806.1"/>
    </source>
</evidence>
<accession>A0A0L6VJ56</accession>
<reference evidence="1 2" key="1">
    <citation type="submission" date="2015-08" db="EMBL/GenBank/DDBJ databases">
        <title>Next Generation Sequencing and Analysis of the Genome of Puccinia sorghi L Schw, the Causal Agent of Maize Common Rust.</title>
        <authorList>
            <person name="Rochi L."/>
            <person name="Burguener G."/>
            <person name="Darino M."/>
            <person name="Turjanski A."/>
            <person name="Kreff E."/>
            <person name="Dieguez M.J."/>
            <person name="Sacco F."/>
        </authorList>
    </citation>
    <scope>NUCLEOTIDE SEQUENCE [LARGE SCALE GENOMIC DNA]</scope>
    <source>
        <strain evidence="1 2">RO10H11247</strain>
    </source>
</reference>
<dbReference type="Proteomes" id="UP000037035">
    <property type="component" value="Unassembled WGS sequence"/>
</dbReference>
<comment type="caution">
    <text evidence="1">The sequence shown here is derived from an EMBL/GenBank/DDBJ whole genome shotgun (WGS) entry which is preliminary data.</text>
</comment>
<proteinExistence type="predicted"/>
<gene>
    <name evidence="1" type="ORF">VP01_14976g1</name>
</gene>
<name>A0A0L6VJ56_9BASI</name>
<sequence>MQTCGAWMAAWLEQAACQLQAVEQFSFAVFVFELKRI</sequence>